<feature type="transmembrane region" description="Helical" evidence="6">
    <location>
        <begin position="366"/>
        <end position="391"/>
    </location>
</feature>
<evidence type="ECO:0000256" key="2">
    <source>
        <dbReference type="ARBA" id="ARBA00022692"/>
    </source>
</evidence>
<feature type="transmembrane region" description="Helical" evidence="6">
    <location>
        <begin position="20"/>
        <end position="45"/>
    </location>
</feature>
<feature type="transmembrane region" description="Helical" evidence="6">
    <location>
        <begin position="134"/>
        <end position="156"/>
    </location>
</feature>
<feature type="transmembrane region" description="Helical" evidence="6">
    <location>
        <begin position="103"/>
        <end position="122"/>
    </location>
</feature>
<keyword evidence="4 6" id="KW-0472">Membrane</keyword>
<sequence>MVLGRGSGSGLGNNDENLGLVLATRIFVFTAAYCILHVVLDFCVGTKATRRFRLSFSDRISVSEKVASSLNALYVSSAAIYNVFIADLFVANISKYANLTGNVTTACPTLPMAALLAVYPSISDYPVASPLRFFAADYVMPAYVGYSIYDCITMYFQGDNHWSMWVHHLVGIYGGIGNLYIRRLSVLSTFAMITEVTAFFVNILWYAETLNENRPQLTPIRRASITATLGDTDDSSDNAITPSNSTDSLTEPLVKDNIPTTKTDSSKVALNKQRMLKKKKRTARPTPTPFLLALQTLRTLSFLIFRVPAVPYSFYCVITRGTRISAVSLIPAVRAVVDLIVVTWYAGSPSCDAATVSWTLDRILGITALVVQIMFGFLNFVWTFVAVKVLLRELRAYFGVLSKRDLLKKKE</sequence>
<evidence type="ECO:0000256" key="6">
    <source>
        <dbReference type="SAM" id="Phobius"/>
    </source>
</evidence>
<dbReference type="GO" id="GO:0005783">
    <property type="term" value="C:endoplasmic reticulum"/>
    <property type="evidence" value="ECO:0007669"/>
    <property type="project" value="TreeGrafter"/>
</dbReference>
<feature type="transmembrane region" description="Helical" evidence="6">
    <location>
        <begin position="299"/>
        <end position="318"/>
    </location>
</feature>
<evidence type="ECO:0000259" key="7">
    <source>
        <dbReference type="Pfam" id="PF03798"/>
    </source>
</evidence>
<feature type="transmembrane region" description="Helical" evidence="6">
    <location>
        <begin position="162"/>
        <end position="181"/>
    </location>
</feature>
<dbReference type="EMBL" id="JADGJH010000664">
    <property type="protein sequence ID" value="KAJ3124568.1"/>
    <property type="molecule type" value="Genomic_DNA"/>
</dbReference>
<comment type="caution">
    <text evidence="8">The sequence shown here is derived from an EMBL/GenBank/DDBJ whole genome shotgun (WGS) entry which is preliminary data.</text>
</comment>
<organism evidence="8 9">
    <name type="scientific">Physocladia obscura</name>
    <dbReference type="NCBI Taxonomy" id="109957"/>
    <lineage>
        <taxon>Eukaryota</taxon>
        <taxon>Fungi</taxon>
        <taxon>Fungi incertae sedis</taxon>
        <taxon>Chytridiomycota</taxon>
        <taxon>Chytridiomycota incertae sedis</taxon>
        <taxon>Chytridiomycetes</taxon>
        <taxon>Chytridiales</taxon>
        <taxon>Chytriomycetaceae</taxon>
        <taxon>Physocladia</taxon>
    </lineage>
</organism>
<dbReference type="GO" id="GO:0016020">
    <property type="term" value="C:membrane"/>
    <property type="evidence" value="ECO:0007669"/>
    <property type="project" value="UniProtKB-SubCell"/>
</dbReference>
<reference evidence="8" key="1">
    <citation type="submission" date="2020-05" db="EMBL/GenBank/DDBJ databases">
        <title>Phylogenomic resolution of chytrid fungi.</title>
        <authorList>
            <person name="Stajich J.E."/>
            <person name="Amses K."/>
            <person name="Simmons R."/>
            <person name="Seto K."/>
            <person name="Myers J."/>
            <person name="Bonds A."/>
            <person name="Quandt C.A."/>
            <person name="Barry K."/>
            <person name="Liu P."/>
            <person name="Grigoriev I."/>
            <person name="Longcore J.E."/>
            <person name="James T.Y."/>
        </authorList>
    </citation>
    <scope>NUCLEOTIDE SEQUENCE</scope>
    <source>
        <strain evidence="8">JEL0513</strain>
    </source>
</reference>
<feature type="domain" description="TLC" evidence="7">
    <location>
        <begin position="136"/>
        <end position="213"/>
    </location>
</feature>
<feature type="transmembrane region" description="Helical" evidence="6">
    <location>
        <begin position="66"/>
        <end position="91"/>
    </location>
</feature>
<gene>
    <name evidence="8" type="ORF">HK100_011192</name>
</gene>
<dbReference type="InterPro" id="IPR006634">
    <property type="entry name" value="TLC-dom"/>
</dbReference>
<evidence type="ECO:0000313" key="8">
    <source>
        <dbReference type="EMBL" id="KAJ3124568.1"/>
    </source>
</evidence>
<feature type="compositionally biased region" description="Polar residues" evidence="5">
    <location>
        <begin position="237"/>
        <end position="249"/>
    </location>
</feature>
<dbReference type="Proteomes" id="UP001211907">
    <property type="component" value="Unassembled WGS sequence"/>
</dbReference>
<dbReference type="PANTHER" id="PTHR13439">
    <property type="entry name" value="CT120 PROTEIN"/>
    <property type="match status" value="1"/>
</dbReference>
<evidence type="ECO:0000256" key="3">
    <source>
        <dbReference type="ARBA" id="ARBA00022989"/>
    </source>
</evidence>
<keyword evidence="2 6" id="KW-0812">Transmembrane</keyword>
<accession>A0AAD5T3G1</accession>
<feature type="transmembrane region" description="Helical" evidence="6">
    <location>
        <begin position="186"/>
        <end position="207"/>
    </location>
</feature>
<name>A0AAD5T3G1_9FUNG</name>
<evidence type="ECO:0000313" key="9">
    <source>
        <dbReference type="Proteomes" id="UP001211907"/>
    </source>
</evidence>
<comment type="subcellular location">
    <subcellularLocation>
        <location evidence="1">Membrane</location>
        <topology evidence="1">Multi-pass membrane protein</topology>
    </subcellularLocation>
</comment>
<keyword evidence="3 6" id="KW-1133">Transmembrane helix</keyword>
<keyword evidence="9" id="KW-1185">Reference proteome</keyword>
<dbReference type="GO" id="GO:0055088">
    <property type="term" value="P:lipid homeostasis"/>
    <property type="evidence" value="ECO:0007669"/>
    <property type="project" value="TreeGrafter"/>
</dbReference>
<feature type="transmembrane region" description="Helical" evidence="6">
    <location>
        <begin position="325"/>
        <end position="346"/>
    </location>
</feature>
<dbReference type="AlphaFoldDB" id="A0AAD5T3G1"/>
<feature type="region of interest" description="Disordered" evidence="5">
    <location>
        <begin position="233"/>
        <end position="256"/>
    </location>
</feature>
<dbReference type="PANTHER" id="PTHR13439:SF0">
    <property type="entry name" value="TOPOISOMERASE I DAMAGE AFFECTED PROTEIN 4"/>
    <property type="match status" value="1"/>
</dbReference>
<dbReference type="Pfam" id="PF03798">
    <property type="entry name" value="TRAM_LAG1_CLN8"/>
    <property type="match status" value="1"/>
</dbReference>
<proteinExistence type="predicted"/>
<evidence type="ECO:0000256" key="5">
    <source>
        <dbReference type="SAM" id="MobiDB-lite"/>
    </source>
</evidence>
<protein>
    <recommendedName>
        <fullName evidence="7">TLC domain-containing protein</fullName>
    </recommendedName>
</protein>
<evidence type="ECO:0000256" key="1">
    <source>
        <dbReference type="ARBA" id="ARBA00004141"/>
    </source>
</evidence>
<dbReference type="InterPro" id="IPR050846">
    <property type="entry name" value="TLCD"/>
</dbReference>
<evidence type="ECO:0000256" key="4">
    <source>
        <dbReference type="ARBA" id="ARBA00023136"/>
    </source>
</evidence>